<comment type="caution">
    <text evidence="1">The sequence shown here is derived from an EMBL/GenBank/DDBJ whole genome shotgun (WGS) entry which is preliminary data.</text>
</comment>
<protein>
    <recommendedName>
        <fullName evidence="3">Restriction endonuclease type IV Mrr domain-containing protein</fullName>
    </recommendedName>
</protein>
<reference evidence="1" key="1">
    <citation type="submission" date="2022-02" db="EMBL/GenBank/DDBJ databases">
        <title>Crop Bioprotection Bacillus Genome Sequencing.</title>
        <authorList>
            <person name="Dunlap C."/>
        </authorList>
    </citation>
    <scope>NUCLEOTIDE SEQUENCE</scope>
    <source>
        <strain evidence="1">T20C13</strain>
    </source>
</reference>
<evidence type="ECO:0008006" key="3">
    <source>
        <dbReference type="Google" id="ProtNLM"/>
    </source>
</evidence>
<dbReference type="RefSeq" id="WP_268310150.1">
    <property type="nucleotide sequence ID" value="NZ_JALAXJ010000017.1"/>
</dbReference>
<proteinExistence type="predicted"/>
<organism evidence="1 2">
    <name type="scientific">Bacillus inaquosorum</name>
    <dbReference type="NCBI Taxonomy" id="483913"/>
    <lineage>
        <taxon>Bacteria</taxon>
        <taxon>Bacillati</taxon>
        <taxon>Bacillota</taxon>
        <taxon>Bacilli</taxon>
        <taxon>Bacillales</taxon>
        <taxon>Bacillaceae</taxon>
        <taxon>Bacillus</taxon>
    </lineage>
</organism>
<evidence type="ECO:0000313" key="1">
    <source>
        <dbReference type="EMBL" id="MCY9230760.1"/>
    </source>
</evidence>
<name>A0A9Q4EUM2_9BACI</name>
<dbReference type="Proteomes" id="UP001066278">
    <property type="component" value="Unassembled WGS sequence"/>
</dbReference>
<sequence>MFLIDPKNYPKHREWNAKVFSLPKIPRSDMGQPVVLREILKALVNKVPYGTKMKFKGSASEATLENLCRWLRPIGLIYKEDGIWKISEESRKYLESEDDLYLTALFCANVRFIGELLVKLDKPLTTMELLNIANKDYKLNWDTKSEVGNRLTWFRQLGLVNFNDFKNTYCLTEKGKEFIKNISYVKPEEIEIIGDPTTKETDIPVSFWAEELIQMSQEQLKSRKPSIGYIPGNISEVCDTFNGYIQLIYSTVDKESFLNYSKETFNISVSSANSFVTTLTNIDFLDRKSRNLYEATEIAKKWLTTKSALDLVFCLQAKVLFIFEMLKELEKESLSVKELAVIAKVSYGFETERIEEIRKRLNIMQCALLVQEESPGKYCLTQRAKHILKKVLIQQKVDIEIKNEIENNPSENKNSVVNEHLTELHLASKDSSNSARFEKAITGAFSTLGFNATWLGGSGKTDVLIHSPSIPKYSYTVTVDAKSTQSGVVSEGQINFDTLKEHKKLHSADYIAVVGYSFQGERLVKRAIEHKVVLIDIDSLEKLIRSHSQIPLQANAYKNIFSQAGKVDISCLEFERREIKRSGKLLLSVMECLVAESNDPVTEGLLQEKDIYRTLRNDNRFDTPPSLEEIAEMLQFLSSPLIGCVDRSKEGYYALGTVYDAMNKFNFYAKSCSV</sequence>
<accession>A0A9Q4EUM2</accession>
<dbReference type="EMBL" id="JALAXJ010000017">
    <property type="protein sequence ID" value="MCY9230760.1"/>
    <property type="molecule type" value="Genomic_DNA"/>
</dbReference>
<evidence type="ECO:0000313" key="2">
    <source>
        <dbReference type="Proteomes" id="UP001066278"/>
    </source>
</evidence>
<gene>
    <name evidence="1" type="ORF">MOE99_15665</name>
</gene>
<dbReference type="AlphaFoldDB" id="A0A9Q4EUM2"/>